<dbReference type="Proteomes" id="UP000007953">
    <property type="component" value="Plasmid megaplasmid"/>
</dbReference>
<sequence length="42" mass="5347">MLYPQPCKKIYFRMFCEVASFALTLEKIFRQRVKWWWFVVKE</sequence>
<reference evidence="1 2" key="1">
    <citation type="journal article" date="2011" name="J. Bacteriol.">
        <title>Complete genome sequence of the plant pathogen Ralstonia solanacearum strain Po82.</title>
        <authorList>
            <person name="Xu J."/>
            <person name="Zheng H.J."/>
            <person name="Liu L."/>
            <person name="Pan Z.C."/>
            <person name="Prior P."/>
            <person name="Tang B."/>
            <person name="Xu J.S."/>
            <person name="Zhang H."/>
            <person name="Tian Q."/>
            <person name="Zhang L.Q."/>
            <person name="Feng J."/>
        </authorList>
    </citation>
    <scope>NUCLEOTIDE SEQUENCE [LARGE SCALE GENOMIC DNA]</scope>
    <source>
        <strain evidence="2">Po82</strain>
    </source>
</reference>
<dbReference type="HOGENOM" id="CLU_3256819_0_0_4"/>
<proteinExistence type="predicted"/>
<protein>
    <submittedName>
        <fullName evidence="1">Uncharacterized protein</fullName>
    </submittedName>
</protein>
<organism evidence="1 2">
    <name type="scientific">Ralstonia solanacearum (strain Po82)</name>
    <dbReference type="NCBI Taxonomy" id="1031711"/>
    <lineage>
        <taxon>Bacteria</taxon>
        <taxon>Pseudomonadati</taxon>
        <taxon>Pseudomonadota</taxon>
        <taxon>Betaproteobacteria</taxon>
        <taxon>Burkholderiales</taxon>
        <taxon>Burkholderiaceae</taxon>
        <taxon>Ralstonia</taxon>
        <taxon>Ralstonia solanacearum species complex</taxon>
    </lineage>
</organism>
<gene>
    <name evidence="1" type="ordered locus">RSPO_m00798</name>
</gene>
<dbReference type="EMBL" id="CP002820">
    <property type="protein sequence ID" value="AEG71436.1"/>
    <property type="molecule type" value="Genomic_DNA"/>
</dbReference>
<evidence type="ECO:0000313" key="1">
    <source>
        <dbReference type="EMBL" id="AEG71436.1"/>
    </source>
</evidence>
<accession>F6G8Z6</accession>
<geneLocation type="plasmid" evidence="2"/>
<evidence type="ECO:0000313" key="2">
    <source>
        <dbReference type="Proteomes" id="UP000007953"/>
    </source>
</evidence>
<dbReference type="KEGG" id="rsn:RSPO_m00798"/>
<name>F6G8Z6_RALS8</name>
<dbReference type="AlphaFoldDB" id="F6G8Z6"/>
<keyword evidence="1" id="KW-0614">Plasmid</keyword>